<dbReference type="PROSITE" id="PS50011">
    <property type="entry name" value="PROTEIN_KINASE_DOM"/>
    <property type="match status" value="1"/>
</dbReference>
<name>A0AAW1NFA4_SAPOF</name>
<dbReference type="FunFam" id="3.80.10.10:FF:000041">
    <property type="entry name" value="LRR receptor-like serine/threonine-protein kinase ERECTA"/>
    <property type="match status" value="1"/>
</dbReference>
<comment type="subcellular location">
    <subcellularLocation>
        <location evidence="2">Cell membrane</location>
    </subcellularLocation>
    <subcellularLocation>
        <location evidence="1">Membrane</location>
        <topology evidence="1">Single-pass membrane protein</topology>
    </subcellularLocation>
</comment>
<dbReference type="FunFam" id="3.80.10.10:FF:000129">
    <property type="entry name" value="Leucine-rich repeat receptor-like kinase"/>
    <property type="match status" value="1"/>
</dbReference>
<keyword evidence="17 23" id="KW-0472">Membrane</keyword>
<proteinExistence type="inferred from homology"/>
<evidence type="ECO:0000256" key="17">
    <source>
        <dbReference type="ARBA" id="ARBA00023136"/>
    </source>
</evidence>
<dbReference type="InterPro" id="IPR003591">
    <property type="entry name" value="Leu-rich_rpt_typical-subtyp"/>
</dbReference>
<dbReference type="PROSITE" id="PS00107">
    <property type="entry name" value="PROTEIN_KINASE_ATP"/>
    <property type="match status" value="1"/>
</dbReference>
<evidence type="ECO:0000256" key="7">
    <source>
        <dbReference type="ARBA" id="ARBA00022527"/>
    </source>
</evidence>
<feature type="domain" description="Protein kinase" evidence="25">
    <location>
        <begin position="750"/>
        <end position="1024"/>
    </location>
</feature>
<dbReference type="InterPro" id="IPR050647">
    <property type="entry name" value="Plant_LRR-RLKs"/>
</dbReference>
<feature type="binding site" evidence="22">
    <location>
        <position position="779"/>
    </location>
    <ligand>
        <name>ATP</name>
        <dbReference type="ChEBI" id="CHEBI:30616"/>
    </ligand>
</feature>
<evidence type="ECO:0000256" key="4">
    <source>
        <dbReference type="ARBA" id="ARBA00009592"/>
    </source>
</evidence>
<keyword evidence="19" id="KW-0325">Glycoprotein</keyword>
<evidence type="ECO:0000256" key="9">
    <source>
        <dbReference type="ARBA" id="ARBA00022679"/>
    </source>
</evidence>
<dbReference type="AlphaFoldDB" id="A0AAW1NFA4"/>
<evidence type="ECO:0000256" key="19">
    <source>
        <dbReference type="ARBA" id="ARBA00023180"/>
    </source>
</evidence>
<dbReference type="Gene3D" id="3.80.10.10">
    <property type="entry name" value="Ribonuclease Inhibitor"/>
    <property type="match status" value="4"/>
</dbReference>
<evidence type="ECO:0000256" key="21">
    <source>
        <dbReference type="ARBA" id="ARBA00048679"/>
    </source>
</evidence>
<dbReference type="CDD" id="cd14066">
    <property type="entry name" value="STKc_IRAK"/>
    <property type="match status" value="1"/>
</dbReference>
<dbReference type="FunFam" id="1.10.510.10:FF:000309">
    <property type="entry name" value="Leucine-rich repeat receptor-like protein kinase"/>
    <property type="match status" value="1"/>
</dbReference>
<evidence type="ECO:0000256" key="23">
    <source>
        <dbReference type="SAM" id="Phobius"/>
    </source>
</evidence>
<keyword evidence="12" id="KW-0677">Repeat</keyword>
<evidence type="ECO:0000256" key="24">
    <source>
        <dbReference type="SAM" id="SignalP"/>
    </source>
</evidence>
<dbReference type="PANTHER" id="PTHR48056:SF18">
    <property type="entry name" value="NON-SPECIFIC SERINE_THREONINE PROTEIN KINASE"/>
    <property type="match status" value="1"/>
</dbReference>
<reference evidence="26" key="1">
    <citation type="submission" date="2024-03" db="EMBL/GenBank/DDBJ databases">
        <title>WGS assembly of Saponaria officinalis var. Norfolk2.</title>
        <authorList>
            <person name="Jenkins J."/>
            <person name="Shu S."/>
            <person name="Grimwood J."/>
            <person name="Barry K."/>
            <person name="Goodstein D."/>
            <person name="Schmutz J."/>
            <person name="Leebens-Mack J."/>
            <person name="Osbourn A."/>
        </authorList>
    </citation>
    <scope>NUCLEOTIDE SEQUENCE [LARGE SCALE GENOMIC DNA]</scope>
    <source>
        <strain evidence="26">JIC</strain>
    </source>
</reference>
<keyword evidence="10 23" id="KW-0812">Transmembrane</keyword>
<evidence type="ECO:0000256" key="12">
    <source>
        <dbReference type="ARBA" id="ARBA00022737"/>
    </source>
</evidence>
<evidence type="ECO:0000256" key="14">
    <source>
        <dbReference type="ARBA" id="ARBA00022777"/>
    </source>
</evidence>
<evidence type="ECO:0000259" key="25">
    <source>
        <dbReference type="PROSITE" id="PS50011"/>
    </source>
</evidence>
<comment type="caution">
    <text evidence="26">The sequence shown here is derived from an EMBL/GenBank/DDBJ whole genome shotgun (WGS) entry which is preliminary data.</text>
</comment>
<feature type="transmembrane region" description="Helical" evidence="23">
    <location>
        <begin position="666"/>
        <end position="685"/>
    </location>
</feature>
<organism evidence="26 27">
    <name type="scientific">Saponaria officinalis</name>
    <name type="common">Common soapwort</name>
    <name type="synonym">Lychnis saponaria</name>
    <dbReference type="NCBI Taxonomy" id="3572"/>
    <lineage>
        <taxon>Eukaryota</taxon>
        <taxon>Viridiplantae</taxon>
        <taxon>Streptophyta</taxon>
        <taxon>Embryophyta</taxon>
        <taxon>Tracheophyta</taxon>
        <taxon>Spermatophyta</taxon>
        <taxon>Magnoliopsida</taxon>
        <taxon>eudicotyledons</taxon>
        <taxon>Gunneridae</taxon>
        <taxon>Pentapetalae</taxon>
        <taxon>Caryophyllales</taxon>
        <taxon>Caryophyllaceae</taxon>
        <taxon>Caryophylleae</taxon>
        <taxon>Saponaria</taxon>
    </lineage>
</organism>
<dbReference type="Gene3D" id="1.10.510.10">
    <property type="entry name" value="Transferase(Phosphotransferase) domain 1"/>
    <property type="match status" value="1"/>
</dbReference>
<dbReference type="SMART" id="SM00369">
    <property type="entry name" value="LRR_TYP"/>
    <property type="match status" value="8"/>
</dbReference>
<keyword evidence="27" id="KW-1185">Reference proteome</keyword>
<dbReference type="PROSITE" id="PS00108">
    <property type="entry name" value="PROTEIN_KINASE_ST"/>
    <property type="match status" value="1"/>
</dbReference>
<dbReference type="InterPro" id="IPR000719">
    <property type="entry name" value="Prot_kinase_dom"/>
</dbReference>
<dbReference type="Proteomes" id="UP001443914">
    <property type="component" value="Unassembled WGS sequence"/>
</dbReference>
<evidence type="ECO:0000256" key="16">
    <source>
        <dbReference type="ARBA" id="ARBA00022989"/>
    </source>
</evidence>
<dbReference type="Pfam" id="PF08263">
    <property type="entry name" value="LRRNT_2"/>
    <property type="match status" value="1"/>
</dbReference>
<keyword evidence="14" id="KW-0418">Kinase</keyword>
<keyword evidence="7" id="KW-0723">Serine/threonine-protein kinase</keyword>
<keyword evidence="11 24" id="KW-0732">Signal</keyword>
<comment type="similarity">
    <text evidence="3">Belongs to the protein kinase superfamily. Ser/Thr protein kinase family.</text>
</comment>
<feature type="signal peptide" evidence="24">
    <location>
        <begin position="1"/>
        <end position="26"/>
    </location>
</feature>
<dbReference type="InterPro" id="IPR001245">
    <property type="entry name" value="Ser-Thr/Tyr_kinase_cat_dom"/>
</dbReference>
<evidence type="ECO:0000256" key="8">
    <source>
        <dbReference type="ARBA" id="ARBA00022614"/>
    </source>
</evidence>
<gene>
    <name evidence="26" type="ORF">RND81_01G143600</name>
</gene>
<keyword evidence="9" id="KW-0808">Transferase</keyword>
<evidence type="ECO:0000256" key="18">
    <source>
        <dbReference type="ARBA" id="ARBA00023170"/>
    </source>
</evidence>
<evidence type="ECO:0000256" key="22">
    <source>
        <dbReference type="PROSITE-ProRule" id="PRU10141"/>
    </source>
</evidence>
<evidence type="ECO:0000256" key="20">
    <source>
        <dbReference type="ARBA" id="ARBA00047899"/>
    </source>
</evidence>
<comment type="catalytic activity">
    <reaction evidence="20">
        <text>L-threonyl-[protein] + ATP = O-phospho-L-threonyl-[protein] + ADP + H(+)</text>
        <dbReference type="Rhea" id="RHEA:46608"/>
        <dbReference type="Rhea" id="RHEA-COMP:11060"/>
        <dbReference type="Rhea" id="RHEA-COMP:11605"/>
        <dbReference type="ChEBI" id="CHEBI:15378"/>
        <dbReference type="ChEBI" id="CHEBI:30013"/>
        <dbReference type="ChEBI" id="CHEBI:30616"/>
        <dbReference type="ChEBI" id="CHEBI:61977"/>
        <dbReference type="ChEBI" id="CHEBI:456216"/>
        <dbReference type="EC" id="2.7.11.1"/>
    </reaction>
</comment>
<evidence type="ECO:0000256" key="15">
    <source>
        <dbReference type="ARBA" id="ARBA00022840"/>
    </source>
</evidence>
<dbReference type="PANTHER" id="PTHR48056">
    <property type="entry name" value="LRR RECEPTOR-LIKE SERINE/THREONINE-PROTEIN KINASE-RELATED"/>
    <property type="match status" value="1"/>
</dbReference>
<dbReference type="InterPro" id="IPR001611">
    <property type="entry name" value="Leu-rich_rpt"/>
</dbReference>
<evidence type="ECO:0000256" key="13">
    <source>
        <dbReference type="ARBA" id="ARBA00022741"/>
    </source>
</evidence>
<dbReference type="InterPro" id="IPR032675">
    <property type="entry name" value="LRR_dom_sf"/>
</dbReference>
<dbReference type="Pfam" id="PF13855">
    <property type="entry name" value="LRR_8"/>
    <property type="match status" value="3"/>
</dbReference>
<dbReference type="SUPFAM" id="SSF52047">
    <property type="entry name" value="RNI-like"/>
    <property type="match status" value="1"/>
</dbReference>
<dbReference type="PROSITE" id="PS51450">
    <property type="entry name" value="LRR"/>
    <property type="match status" value="1"/>
</dbReference>
<dbReference type="SUPFAM" id="SSF52058">
    <property type="entry name" value="L domain-like"/>
    <property type="match status" value="1"/>
</dbReference>
<dbReference type="InterPro" id="IPR017441">
    <property type="entry name" value="Protein_kinase_ATP_BS"/>
</dbReference>
<evidence type="ECO:0000256" key="6">
    <source>
        <dbReference type="ARBA" id="ARBA00022475"/>
    </source>
</evidence>
<dbReference type="EMBL" id="JBDFQZ010000001">
    <property type="protein sequence ID" value="KAK9757147.1"/>
    <property type="molecule type" value="Genomic_DNA"/>
</dbReference>
<protein>
    <recommendedName>
        <fullName evidence="5">non-specific serine/threonine protein kinase</fullName>
        <ecNumber evidence="5">2.7.11.1</ecNumber>
    </recommendedName>
</protein>
<dbReference type="GO" id="GO:0033612">
    <property type="term" value="F:receptor serine/threonine kinase binding"/>
    <property type="evidence" value="ECO:0007669"/>
    <property type="project" value="TreeGrafter"/>
</dbReference>
<accession>A0AAW1NFA4</accession>
<dbReference type="SMART" id="SM00220">
    <property type="entry name" value="S_TKc"/>
    <property type="match status" value="1"/>
</dbReference>
<evidence type="ECO:0000256" key="1">
    <source>
        <dbReference type="ARBA" id="ARBA00004167"/>
    </source>
</evidence>
<evidence type="ECO:0000256" key="11">
    <source>
        <dbReference type="ARBA" id="ARBA00022729"/>
    </source>
</evidence>
<dbReference type="Pfam" id="PF00560">
    <property type="entry name" value="LRR_1"/>
    <property type="match status" value="2"/>
</dbReference>
<keyword evidence="13 22" id="KW-0547">Nucleotide-binding</keyword>
<evidence type="ECO:0000256" key="3">
    <source>
        <dbReference type="ARBA" id="ARBA00008684"/>
    </source>
</evidence>
<keyword evidence="15 22" id="KW-0067">ATP-binding</keyword>
<dbReference type="InterPro" id="IPR011009">
    <property type="entry name" value="Kinase-like_dom_sf"/>
</dbReference>
<evidence type="ECO:0000313" key="27">
    <source>
        <dbReference type="Proteomes" id="UP001443914"/>
    </source>
</evidence>
<keyword evidence="8" id="KW-0433">Leucine-rich repeat</keyword>
<keyword evidence="16 23" id="KW-1133">Transmembrane helix</keyword>
<evidence type="ECO:0000256" key="5">
    <source>
        <dbReference type="ARBA" id="ARBA00012513"/>
    </source>
</evidence>
<comment type="similarity">
    <text evidence="4">Belongs to the RLP family.</text>
</comment>
<dbReference type="InterPro" id="IPR008271">
    <property type="entry name" value="Ser/Thr_kinase_AS"/>
</dbReference>
<evidence type="ECO:0000256" key="10">
    <source>
        <dbReference type="ARBA" id="ARBA00022692"/>
    </source>
</evidence>
<comment type="catalytic activity">
    <reaction evidence="21">
        <text>L-seryl-[protein] + ATP = O-phospho-L-seryl-[protein] + ADP + H(+)</text>
        <dbReference type="Rhea" id="RHEA:17989"/>
        <dbReference type="Rhea" id="RHEA-COMP:9863"/>
        <dbReference type="Rhea" id="RHEA-COMP:11604"/>
        <dbReference type="ChEBI" id="CHEBI:15378"/>
        <dbReference type="ChEBI" id="CHEBI:29999"/>
        <dbReference type="ChEBI" id="CHEBI:30616"/>
        <dbReference type="ChEBI" id="CHEBI:83421"/>
        <dbReference type="ChEBI" id="CHEBI:456216"/>
        <dbReference type="EC" id="2.7.11.1"/>
    </reaction>
</comment>
<dbReference type="PRINTS" id="PR00019">
    <property type="entry name" value="LEURICHRPT"/>
</dbReference>
<sequence length="1037" mass="114555">MQPSFCDKRKHLLLMLLICSVACSYQQKACNPQDEQSLLKFVASLSSSLRPLDWNSTSDCCTSWEGVVCDDKGNVKTLWLSSRGLKGSIPSSIGDMMSLSLLNLSYNAFLGSIPHGIFSSLSSLQIIDLSSNQFSGEIEDDLFILASNLTSFNVSNNGFTGKIPASICSSCTSVKTLDFSTNKFDDQIPIGLGKCSKLKVLRAGFNRLSGILPTDVYSIKTLVEFSAPVNNISGNIAEEVVNLTNLKILELYSNNFSGVIPRDIGKLSNLKHLELHINKLKGFIPTSLLINCTNLEKLILRVNSLQGNISGLDFSRLVRLKTLDLGNNNFTGNLPGSIFSCKSLTAIRVAGNGLKGSLSPNFMALTSLTFLSVSSNQFTNFSQTIKILAGCRSLTTLILSKNFYYETLPSEIDFIDTGQFRNLQVLALGGCSLRGKVPAWLVKIKTLEAIDLSYNNITGVIPDWLGTLPKFFYLDLSMNHLSGEFPWQLSKLPALISKSVIHELNGTYLDLPVFVIPNNATKQQYNQLENLPPAIYIKGNQITGNIPAEIGRLQNLYVLDLSDNHFSGSIPPQLSNLSNLETLDLSQNNLANEIPTSLQKLHFLSKFNVAYNNLEGPILTGGQFGTFTESSYVGNSKLCGQILEHHCSDQSASSKSPLRRIRNKKLFLGITLGVFFSITAILLILTRWMICNRKVLTRNVTNKFESETDSECSNSHEAGANTSLVVVFPSSSSEIKDLSFLDILKSTNNFSKENIVGCGGFGLVYRGNLENGTKLAIKKLSGDTWVIDREFESELKALSVAQHENLISLLGYCVHDDFRLLIYYFMENGSLDYWLHENPEGPSILDWPIRLKIAIGASEGLAYMHEICEPHIVHRDIKSSNILLDENFKAYVADFGLSRLILPSRTHVTTELVGTLGYIPPEYGQSWGATLRGDVYSFGVVLLELLTGKRPVELCNSKTSEELVLWVQRLKSEGKHDEIFDTGLTAKGHEQQEMMQVLEVACKCIKYNPLDRPTIKEVVDHLKNVGCYTSTALDTGP</sequence>
<dbReference type="SUPFAM" id="SSF56112">
    <property type="entry name" value="Protein kinase-like (PK-like)"/>
    <property type="match status" value="1"/>
</dbReference>
<dbReference type="Gene3D" id="3.30.200.20">
    <property type="entry name" value="Phosphorylase Kinase, domain 1"/>
    <property type="match status" value="1"/>
</dbReference>
<dbReference type="EC" id="2.7.11.1" evidence="5"/>
<dbReference type="InterPro" id="IPR013210">
    <property type="entry name" value="LRR_N_plant-typ"/>
</dbReference>
<dbReference type="FunFam" id="3.80.10.10:FF:000213">
    <property type="entry name" value="Tyrosine-sulfated glycopeptide receptor 1"/>
    <property type="match status" value="1"/>
</dbReference>
<dbReference type="GO" id="GO:0005886">
    <property type="term" value="C:plasma membrane"/>
    <property type="evidence" value="ECO:0007669"/>
    <property type="project" value="UniProtKB-SubCell"/>
</dbReference>
<keyword evidence="6" id="KW-1003">Cell membrane</keyword>
<feature type="chain" id="PRO_5043822390" description="non-specific serine/threonine protein kinase" evidence="24">
    <location>
        <begin position="27"/>
        <end position="1037"/>
    </location>
</feature>
<keyword evidence="18" id="KW-0675">Receptor</keyword>
<dbReference type="GO" id="GO:0005524">
    <property type="term" value="F:ATP binding"/>
    <property type="evidence" value="ECO:0007669"/>
    <property type="project" value="UniProtKB-UniRule"/>
</dbReference>
<evidence type="ECO:0000313" key="26">
    <source>
        <dbReference type="EMBL" id="KAK9757147.1"/>
    </source>
</evidence>
<evidence type="ECO:0000256" key="2">
    <source>
        <dbReference type="ARBA" id="ARBA00004236"/>
    </source>
</evidence>
<dbReference type="GO" id="GO:0004674">
    <property type="term" value="F:protein serine/threonine kinase activity"/>
    <property type="evidence" value="ECO:0007669"/>
    <property type="project" value="UniProtKB-KW"/>
</dbReference>
<dbReference type="Pfam" id="PF07714">
    <property type="entry name" value="PK_Tyr_Ser-Thr"/>
    <property type="match status" value="1"/>
</dbReference>